<dbReference type="EMBL" id="JAGGMS010000001">
    <property type="protein sequence ID" value="MBP2183293.1"/>
    <property type="molecule type" value="Genomic_DNA"/>
</dbReference>
<keyword evidence="1" id="KW-0472">Membrane</keyword>
<accession>A0ABS4PWQ6</accession>
<feature type="transmembrane region" description="Helical" evidence="1">
    <location>
        <begin position="59"/>
        <end position="77"/>
    </location>
</feature>
<name>A0ABS4PWQ6_9PSEU</name>
<evidence type="ECO:0000256" key="1">
    <source>
        <dbReference type="SAM" id="Phobius"/>
    </source>
</evidence>
<sequence>MATMSDLVKPIDPPRSGHFAKAGVAWPHDARTWTAWATMCIGLCLMFLTVVALFGGASAAFGFVFGSVGAGALVHGWRSGGPHSTVD</sequence>
<protein>
    <recommendedName>
        <fullName evidence="4">DUF3040 domain-containing protein</fullName>
    </recommendedName>
</protein>
<gene>
    <name evidence="2" type="ORF">JOM49_004819</name>
</gene>
<proteinExistence type="predicted"/>
<keyword evidence="1" id="KW-1133">Transmembrane helix</keyword>
<evidence type="ECO:0000313" key="2">
    <source>
        <dbReference type="EMBL" id="MBP2183293.1"/>
    </source>
</evidence>
<dbReference type="RefSeq" id="WP_209666483.1">
    <property type="nucleotide sequence ID" value="NZ_JAGGMS010000001.1"/>
</dbReference>
<feature type="transmembrane region" description="Helical" evidence="1">
    <location>
        <begin position="33"/>
        <end position="54"/>
    </location>
</feature>
<comment type="caution">
    <text evidence="2">The sequence shown here is derived from an EMBL/GenBank/DDBJ whole genome shotgun (WGS) entry which is preliminary data.</text>
</comment>
<organism evidence="2 3">
    <name type="scientific">Amycolatopsis magusensis</name>
    <dbReference type="NCBI Taxonomy" id="882444"/>
    <lineage>
        <taxon>Bacteria</taxon>
        <taxon>Bacillati</taxon>
        <taxon>Actinomycetota</taxon>
        <taxon>Actinomycetes</taxon>
        <taxon>Pseudonocardiales</taxon>
        <taxon>Pseudonocardiaceae</taxon>
        <taxon>Amycolatopsis</taxon>
    </lineage>
</organism>
<dbReference type="Proteomes" id="UP000741013">
    <property type="component" value="Unassembled WGS sequence"/>
</dbReference>
<reference evidence="2 3" key="1">
    <citation type="submission" date="2021-03" db="EMBL/GenBank/DDBJ databases">
        <title>Sequencing the genomes of 1000 actinobacteria strains.</title>
        <authorList>
            <person name="Klenk H.-P."/>
        </authorList>
    </citation>
    <scope>NUCLEOTIDE SEQUENCE [LARGE SCALE GENOMIC DNA]</scope>
    <source>
        <strain evidence="2 3">DSM 45510</strain>
    </source>
</reference>
<keyword evidence="1" id="KW-0812">Transmembrane</keyword>
<evidence type="ECO:0008006" key="4">
    <source>
        <dbReference type="Google" id="ProtNLM"/>
    </source>
</evidence>
<evidence type="ECO:0000313" key="3">
    <source>
        <dbReference type="Proteomes" id="UP000741013"/>
    </source>
</evidence>
<keyword evidence="3" id="KW-1185">Reference proteome</keyword>